<dbReference type="Proteomes" id="UP001597326">
    <property type="component" value="Unassembled WGS sequence"/>
</dbReference>
<evidence type="ECO:0008006" key="3">
    <source>
        <dbReference type="Google" id="ProtNLM"/>
    </source>
</evidence>
<dbReference type="InterPro" id="IPR001387">
    <property type="entry name" value="Cro/C1-type_HTH"/>
</dbReference>
<evidence type="ECO:0000313" key="2">
    <source>
        <dbReference type="Proteomes" id="UP001597326"/>
    </source>
</evidence>
<dbReference type="InterPro" id="IPR010982">
    <property type="entry name" value="Lambda_DNA-bd_dom_sf"/>
</dbReference>
<keyword evidence="2" id="KW-1185">Reference proteome</keyword>
<organism evidence="1 2">
    <name type="scientific">Luteococcus peritonei</name>
    <dbReference type="NCBI Taxonomy" id="88874"/>
    <lineage>
        <taxon>Bacteria</taxon>
        <taxon>Bacillati</taxon>
        <taxon>Actinomycetota</taxon>
        <taxon>Actinomycetes</taxon>
        <taxon>Propionibacteriales</taxon>
        <taxon>Propionibacteriaceae</taxon>
        <taxon>Luteococcus</taxon>
    </lineage>
</organism>
<accession>A0ABW4RQP6</accession>
<name>A0ABW4RQP6_9ACTN</name>
<dbReference type="EMBL" id="JBHUFZ010000001">
    <property type="protein sequence ID" value="MFD1888642.1"/>
    <property type="molecule type" value="Genomic_DNA"/>
</dbReference>
<comment type="caution">
    <text evidence="1">The sequence shown here is derived from an EMBL/GenBank/DDBJ whole genome shotgun (WGS) entry which is preliminary data.</text>
</comment>
<gene>
    <name evidence="1" type="ORF">ACFSCS_00365</name>
</gene>
<sequence>MPSPDHRSSSTGQPDFPDVLSKAIARRNLTLDRLSQRLRAAGTPVSIATLSYWQTGRSLPTRNRSLKAIAELEKILRVPVGHLTSALPGDAISRWEPVTRLPRDEQIDGILREMGIDPRRPYTTLTVQDSLHVDRANHVQTETTRQLIRAEVDGLDRFGLAFQQSSPEDVPPSIQAGVGCSLGRVVQFEEDGLVVGEILLPRPLRHGELAMMDYEISWDTADDFDPGFARELRSPVRYQVMDLHFDNGLPREVNYWMSPRRDVSGNGAPMNQQLAVSCYVQMVLTDPAPGSHGMGWTW</sequence>
<protein>
    <recommendedName>
        <fullName evidence="3">XRE family transcriptional regulator</fullName>
    </recommendedName>
</protein>
<dbReference type="CDD" id="cd00093">
    <property type="entry name" value="HTH_XRE"/>
    <property type="match status" value="1"/>
</dbReference>
<proteinExistence type="predicted"/>
<dbReference type="RefSeq" id="WP_343871710.1">
    <property type="nucleotide sequence ID" value="NZ_BAAAIX010000001.1"/>
</dbReference>
<evidence type="ECO:0000313" key="1">
    <source>
        <dbReference type="EMBL" id="MFD1888642.1"/>
    </source>
</evidence>
<reference evidence="2" key="1">
    <citation type="journal article" date="2019" name="Int. J. Syst. Evol. Microbiol.">
        <title>The Global Catalogue of Microorganisms (GCM) 10K type strain sequencing project: providing services to taxonomists for standard genome sequencing and annotation.</title>
        <authorList>
            <consortium name="The Broad Institute Genomics Platform"/>
            <consortium name="The Broad Institute Genome Sequencing Center for Infectious Disease"/>
            <person name="Wu L."/>
            <person name="Ma J."/>
        </authorList>
    </citation>
    <scope>NUCLEOTIDE SEQUENCE [LARGE SCALE GENOMIC DNA]</scope>
    <source>
        <strain evidence="2">CAIM 431</strain>
    </source>
</reference>
<dbReference type="Gene3D" id="1.10.260.40">
    <property type="entry name" value="lambda repressor-like DNA-binding domains"/>
    <property type="match status" value="1"/>
</dbReference>